<dbReference type="SUPFAM" id="SSF52172">
    <property type="entry name" value="CheY-like"/>
    <property type="match status" value="1"/>
</dbReference>
<dbReference type="PRINTS" id="PR00038">
    <property type="entry name" value="HTHLUXR"/>
</dbReference>
<dbReference type="PANTHER" id="PTHR43214">
    <property type="entry name" value="TWO-COMPONENT RESPONSE REGULATOR"/>
    <property type="match status" value="1"/>
</dbReference>
<keyword evidence="1 5" id="KW-0597">Phosphoprotein</keyword>
<evidence type="ECO:0000256" key="5">
    <source>
        <dbReference type="PROSITE-ProRule" id="PRU00169"/>
    </source>
</evidence>
<dbReference type="Proteomes" id="UP000542742">
    <property type="component" value="Unassembled WGS sequence"/>
</dbReference>
<keyword evidence="9" id="KW-1185">Reference proteome</keyword>
<evidence type="ECO:0000259" key="7">
    <source>
        <dbReference type="PROSITE" id="PS50110"/>
    </source>
</evidence>
<evidence type="ECO:0000256" key="4">
    <source>
        <dbReference type="ARBA" id="ARBA00023163"/>
    </source>
</evidence>
<feature type="domain" description="Response regulatory" evidence="7">
    <location>
        <begin position="3"/>
        <end position="119"/>
    </location>
</feature>
<gene>
    <name evidence="8" type="ORF">BKA14_002211</name>
</gene>
<dbReference type="Pfam" id="PF00072">
    <property type="entry name" value="Response_reg"/>
    <property type="match status" value="1"/>
</dbReference>
<comment type="caution">
    <text evidence="8">The sequence shown here is derived from an EMBL/GenBank/DDBJ whole genome shotgun (WGS) entry which is preliminary data.</text>
</comment>
<dbReference type="PROSITE" id="PS50043">
    <property type="entry name" value="HTH_LUXR_2"/>
    <property type="match status" value="1"/>
</dbReference>
<dbReference type="GO" id="GO:0003677">
    <property type="term" value="F:DNA binding"/>
    <property type="evidence" value="ECO:0007669"/>
    <property type="project" value="UniProtKB-KW"/>
</dbReference>
<dbReference type="AlphaFoldDB" id="A0A7W7FZH3"/>
<dbReference type="PANTHER" id="PTHR43214:SF24">
    <property type="entry name" value="TRANSCRIPTIONAL REGULATORY PROTEIN NARL-RELATED"/>
    <property type="match status" value="1"/>
</dbReference>
<dbReference type="Gene3D" id="3.40.50.2300">
    <property type="match status" value="1"/>
</dbReference>
<dbReference type="RefSeq" id="WP_184950833.1">
    <property type="nucleotide sequence ID" value="NZ_BOMC01000002.1"/>
</dbReference>
<keyword evidence="4" id="KW-0804">Transcription</keyword>
<dbReference type="CDD" id="cd17535">
    <property type="entry name" value="REC_NarL-like"/>
    <property type="match status" value="1"/>
</dbReference>
<protein>
    <submittedName>
        <fullName evidence="8">DNA-binding NarL/FixJ family response regulator</fullName>
    </submittedName>
</protein>
<reference evidence="8 9" key="1">
    <citation type="submission" date="2020-08" db="EMBL/GenBank/DDBJ databases">
        <title>Sequencing the genomes of 1000 actinobacteria strains.</title>
        <authorList>
            <person name="Klenk H.-P."/>
        </authorList>
    </citation>
    <scope>NUCLEOTIDE SEQUENCE [LARGE SCALE GENOMIC DNA]</scope>
    <source>
        <strain evidence="8 9">DSM 45518</strain>
    </source>
</reference>
<name>A0A7W7FZH3_9ACTN</name>
<dbReference type="InterPro" id="IPR000792">
    <property type="entry name" value="Tscrpt_reg_LuxR_C"/>
</dbReference>
<sequence length="212" mass="22368">MIRVLLVDDERMVCAHLRTILSAGPGIEVAGEAYDGAEAVEAVVRLRPDLVLMDLRMPGVDGLTALDRIATLPAAPRVVVLTTFDHDDYVLRALRAGAAGFLVKSTAPDDLVSLVRAAAGGATVLSPVATQRLIGAAGPRQRGRDLVRGLTERETEVLAGLANGDSNLRIARRLNLSEATVKGYVSRLLVKLGCDNRTQAGLLAQQAGLTAE</sequence>
<dbReference type="PROSITE" id="PS50110">
    <property type="entry name" value="RESPONSE_REGULATORY"/>
    <property type="match status" value="1"/>
</dbReference>
<dbReference type="InterPro" id="IPR039420">
    <property type="entry name" value="WalR-like"/>
</dbReference>
<evidence type="ECO:0000256" key="3">
    <source>
        <dbReference type="ARBA" id="ARBA00023125"/>
    </source>
</evidence>
<dbReference type="SUPFAM" id="SSF46894">
    <property type="entry name" value="C-terminal effector domain of the bipartite response regulators"/>
    <property type="match status" value="1"/>
</dbReference>
<dbReference type="InterPro" id="IPR001789">
    <property type="entry name" value="Sig_transdc_resp-reg_receiver"/>
</dbReference>
<dbReference type="GO" id="GO:0000160">
    <property type="term" value="P:phosphorelay signal transduction system"/>
    <property type="evidence" value="ECO:0007669"/>
    <property type="project" value="InterPro"/>
</dbReference>
<dbReference type="InterPro" id="IPR058245">
    <property type="entry name" value="NreC/VraR/RcsB-like_REC"/>
</dbReference>
<dbReference type="GO" id="GO:0006355">
    <property type="term" value="P:regulation of DNA-templated transcription"/>
    <property type="evidence" value="ECO:0007669"/>
    <property type="project" value="InterPro"/>
</dbReference>
<feature type="domain" description="HTH luxR-type" evidence="6">
    <location>
        <begin position="143"/>
        <end position="208"/>
    </location>
</feature>
<keyword evidence="3 8" id="KW-0238">DNA-binding</keyword>
<dbReference type="InterPro" id="IPR016032">
    <property type="entry name" value="Sig_transdc_resp-reg_C-effctor"/>
</dbReference>
<feature type="modified residue" description="4-aspartylphosphate" evidence="5">
    <location>
        <position position="54"/>
    </location>
</feature>
<proteinExistence type="predicted"/>
<dbReference type="SMART" id="SM00421">
    <property type="entry name" value="HTH_LUXR"/>
    <property type="match status" value="1"/>
</dbReference>
<dbReference type="InterPro" id="IPR011006">
    <property type="entry name" value="CheY-like_superfamily"/>
</dbReference>
<dbReference type="PROSITE" id="PS00622">
    <property type="entry name" value="HTH_LUXR_1"/>
    <property type="match status" value="1"/>
</dbReference>
<evidence type="ECO:0000313" key="9">
    <source>
        <dbReference type="Proteomes" id="UP000542742"/>
    </source>
</evidence>
<evidence type="ECO:0000313" key="8">
    <source>
        <dbReference type="EMBL" id="MBB4692063.1"/>
    </source>
</evidence>
<evidence type="ECO:0000256" key="1">
    <source>
        <dbReference type="ARBA" id="ARBA00022553"/>
    </source>
</evidence>
<dbReference type="EMBL" id="JACHMF010000001">
    <property type="protein sequence ID" value="MBB4692063.1"/>
    <property type="molecule type" value="Genomic_DNA"/>
</dbReference>
<evidence type="ECO:0000256" key="2">
    <source>
        <dbReference type="ARBA" id="ARBA00023015"/>
    </source>
</evidence>
<dbReference type="CDD" id="cd06170">
    <property type="entry name" value="LuxR_C_like"/>
    <property type="match status" value="1"/>
</dbReference>
<dbReference type="SMART" id="SM00448">
    <property type="entry name" value="REC"/>
    <property type="match status" value="1"/>
</dbReference>
<keyword evidence="2" id="KW-0805">Transcription regulation</keyword>
<evidence type="ECO:0000259" key="6">
    <source>
        <dbReference type="PROSITE" id="PS50043"/>
    </source>
</evidence>
<dbReference type="Pfam" id="PF00196">
    <property type="entry name" value="GerE"/>
    <property type="match status" value="1"/>
</dbReference>
<organism evidence="8 9">
    <name type="scientific">Paractinoplanes abujensis</name>
    <dbReference type="NCBI Taxonomy" id="882441"/>
    <lineage>
        <taxon>Bacteria</taxon>
        <taxon>Bacillati</taxon>
        <taxon>Actinomycetota</taxon>
        <taxon>Actinomycetes</taxon>
        <taxon>Micromonosporales</taxon>
        <taxon>Micromonosporaceae</taxon>
        <taxon>Paractinoplanes</taxon>
    </lineage>
</organism>
<accession>A0A7W7FZH3</accession>